<dbReference type="EMBL" id="LSBJ02000003">
    <property type="protein sequence ID" value="OWT43146.1"/>
    <property type="molecule type" value="Genomic_DNA"/>
</dbReference>
<accession>A0A219AQV7</accession>
<comment type="caution">
    <text evidence="1">The sequence shown here is derived from an EMBL/GenBank/DDBJ whole genome shotgun (WGS) entry which is preliminary data.</text>
</comment>
<keyword evidence="2" id="KW-1185">Reference proteome</keyword>
<dbReference type="AlphaFoldDB" id="A0A219AQV7"/>
<name>A0A219AQV7_METCM</name>
<protein>
    <submittedName>
        <fullName evidence="1">Uncharacterized protein</fullName>
    </submittedName>
</protein>
<reference evidence="1 2" key="1">
    <citation type="journal article" date="2016" name="PLoS Pathog.">
        <title>Biosynthesis of antibiotic leucinostatins in bio-control fungus Purpureocillium lilacinum and their inhibition on phytophthora revealed by genome mining.</title>
        <authorList>
            <person name="Wang G."/>
            <person name="Liu Z."/>
            <person name="Lin R."/>
            <person name="Li E."/>
            <person name="Mao Z."/>
            <person name="Ling J."/>
            <person name="Yang Y."/>
            <person name="Yin W.B."/>
            <person name="Xie B."/>
        </authorList>
    </citation>
    <scope>NUCLEOTIDE SEQUENCE [LARGE SCALE GENOMIC DNA]</scope>
    <source>
        <strain evidence="1">170</strain>
    </source>
</reference>
<evidence type="ECO:0000313" key="1">
    <source>
        <dbReference type="EMBL" id="OWT43146.1"/>
    </source>
</evidence>
<dbReference type="Proteomes" id="UP000078397">
    <property type="component" value="Unassembled WGS sequence"/>
</dbReference>
<proteinExistence type="predicted"/>
<dbReference type="KEGG" id="pchm:VFPPC_17678"/>
<dbReference type="GeneID" id="33936609"/>
<gene>
    <name evidence="1" type="ORF">VFPPC_17678</name>
</gene>
<sequence length="122" mass="13714">MLETTYRYPRPAPLPILMRRSSFGQRRMKHAAHKKILRPLSARTCGPADCVLVQLIVPMSLATTPWLIIWCLTMVALTGDGVDWSAIPEFGPGADDPSSAPVRLLWVDDWRSWCHSHGRGHL</sequence>
<organism evidence="1 2">
    <name type="scientific">Pochonia chlamydosporia 170</name>
    <dbReference type="NCBI Taxonomy" id="1380566"/>
    <lineage>
        <taxon>Eukaryota</taxon>
        <taxon>Fungi</taxon>
        <taxon>Dikarya</taxon>
        <taxon>Ascomycota</taxon>
        <taxon>Pezizomycotina</taxon>
        <taxon>Sordariomycetes</taxon>
        <taxon>Hypocreomycetidae</taxon>
        <taxon>Hypocreales</taxon>
        <taxon>Clavicipitaceae</taxon>
        <taxon>Pochonia</taxon>
    </lineage>
</organism>
<evidence type="ECO:0000313" key="2">
    <source>
        <dbReference type="Proteomes" id="UP000078397"/>
    </source>
</evidence>
<dbReference type="RefSeq" id="XP_022285595.1">
    <property type="nucleotide sequence ID" value="XM_022429367.1"/>
</dbReference>